<feature type="region of interest" description="Disordered" evidence="27">
    <location>
        <begin position="906"/>
        <end position="931"/>
    </location>
</feature>
<dbReference type="SUPFAM" id="SSF54236">
    <property type="entry name" value="Ubiquitin-like"/>
    <property type="match status" value="1"/>
</dbReference>
<dbReference type="FunFam" id="3.10.20.90:FF:000192">
    <property type="entry name" value="Rap guanine nucleotide exchange factor (GEF) 3"/>
    <property type="match status" value="1"/>
</dbReference>
<dbReference type="InterPro" id="IPR036388">
    <property type="entry name" value="WH-like_DNA-bd_sf"/>
</dbReference>
<dbReference type="Gene3D" id="1.10.10.10">
    <property type="entry name" value="Winged helix-like DNA-binding domain superfamily/Winged helix DNA-binding domain"/>
    <property type="match status" value="1"/>
</dbReference>
<keyword evidence="10" id="KW-0677">Repeat</keyword>
<feature type="domain" description="N-terminal Ras-GEF" evidence="31">
    <location>
        <begin position="384"/>
        <end position="524"/>
    </location>
</feature>
<dbReference type="Pfam" id="PF01033">
    <property type="entry name" value="Somatomedin_B"/>
    <property type="match status" value="2"/>
</dbReference>
<dbReference type="Gene3D" id="3.10.20.90">
    <property type="entry name" value="Phosphatidylinositol 3-kinase Catalytic Subunit, Chain A, domain 1"/>
    <property type="match status" value="1"/>
</dbReference>
<dbReference type="SMART" id="SM00147">
    <property type="entry name" value="RasGEF"/>
    <property type="match status" value="1"/>
</dbReference>
<keyword evidence="15" id="KW-1015">Disulfide bond</keyword>
<dbReference type="CDD" id="cd00155">
    <property type="entry name" value="RasGEF"/>
    <property type="match status" value="1"/>
</dbReference>
<evidence type="ECO:0000259" key="29">
    <source>
        <dbReference type="PROSITE" id="PS50042"/>
    </source>
</evidence>
<evidence type="ECO:0000256" key="3">
    <source>
        <dbReference type="ARBA" id="ARBA00011245"/>
    </source>
</evidence>
<dbReference type="Pfam" id="PF00617">
    <property type="entry name" value="RasGEF"/>
    <property type="match status" value="1"/>
</dbReference>
<dbReference type="GO" id="GO:0016787">
    <property type="term" value="F:hydrolase activity"/>
    <property type="evidence" value="ECO:0007669"/>
    <property type="project" value="UniProtKB-KW"/>
</dbReference>
<evidence type="ECO:0000256" key="14">
    <source>
        <dbReference type="ARBA" id="ARBA00022884"/>
    </source>
</evidence>
<dbReference type="FunFam" id="4.10.410.20:FF:000005">
    <property type="entry name" value="Endonuclease, poly(U) specific"/>
    <property type="match status" value="1"/>
</dbReference>
<dbReference type="InterPro" id="IPR029071">
    <property type="entry name" value="Ubiquitin-like_domsf"/>
</dbReference>
<feature type="domain" description="EndoU" evidence="33">
    <location>
        <begin position="1106"/>
        <end position="1381"/>
    </location>
</feature>
<feature type="domain" description="Cyclic nucleotide-binding" evidence="29">
    <location>
        <begin position="245"/>
        <end position="346"/>
    </location>
</feature>
<dbReference type="PROSITE" id="PS50958">
    <property type="entry name" value="SMB_2"/>
    <property type="match status" value="2"/>
</dbReference>
<dbReference type="InterPro" id="IPR014710">
    <property type="entry name" value="RmlC-like_jellyroll"/>
</dbReference>
<dbReference type="PROSITE" id="PS00720">
    <property type="entry name" value="RASGEF"/>
    <property type="match status" value="1"/>
</dbReference>
<comment type="cofactor">
    <cofactor evidence="1">
        <name>Mn(2+)</name>
        <dbReference type="ChEBI" id="CHEBI:29035"/>
    </cofactor>
</comment>
<evidence type="ECO:0000259" key="28">
    <source>
        <dbReference type="PROSITE" id="PS50009"/>
    </source>
</evidence>
<keyword evidence="14" id="KW-0694">RNA-binding</keyword>
<gene>
    <name evidence="34" type="ORF">JEQ12_014453</name>
</gene>
<evidence type="ECO:0000256" key="6">
    <source>
        <dbReference type="ARBA" id="ARBA00022658"/>
    </source>
</evidence>
<dbReference type="PROSITE" id="PS50009">
    <property type="entry name" value="RASGEF_CAT"/>
    <property type="match status" value="1"/>
</dbReference>
<dbReference type="SUPFAM" id="SSF90188">
    <property type="entry name" value="Somatomedin B domain"/>
    <property type="match status" value="2"/>
</dbReference>
<dbReference type="CDD" id="cd00038">
    <property type="entry name" value="CAP_ED"/>
    <property type="match status" value="1"/>
</dbReference>
<dbReference type="SMART" id="SM00229">
    <property type="entry name" value="RasGEFN"/>
    <property type="match status" value="1"/>
</dbReference>
<comment type="subunit">
    <text evidence="23">Tightly associated with the RNA polymerase II complex. Component of the R2TP complex composed at least of RUVBL1, RUVBL2, RPAP3 and PIHD1. Component of the PAQosome complex which is responsible for the biogenesis of several protein complexes and which consists of R2TP complex members RUVBL1, RUVBL2, RPAP3 and PIH1D1, URI complex members PFDN2, PFDN6, PDRG1, UXT and URI1 as well as ASDURF, POLR2E and DNAAF10/WDR92. Interacts with PIH1D1. Interacts with TSC1 and TSC2. Interacts with PRPF8 and EFTUD2 in a ZNHIT2-dependent manner.</text>
</comment>
<dbReference type="SMART" id="SM00028">
    <property type="entry name" value="TPR"/>
    <property type="match status" value="6"/>
</dbReference>
<evidence type="ECO:0000256" key="11">
    <source>
        <dbReference type="ARBA" id="ARBA00022759"/>
    </source>
</evidence>
<dbReference type="PROSITE" id="PS00524">
    <property type="entry name" value="SMB_1"/>
    <property type="match status" value="2"/>
</dbReference>
<dbReference type="Pfam" id="PF13432">
    <property type="entry name" value="TPR_16"/>
    <property type="match status" value="1"/>
</dbReference>
<evidence type="ECO:0000256" key="18">
    <source>
        <dbReference type="ARBA" id="ARBA00038275"/>
    </source>
</evidence>
<dbReference type="Pfam" id="PF09412">
    <property type="entry name" value="XendoU"/>
    <property type="match status" value="1"/>
</dbReference>
<feature type="domain" description="SMB" evidence="32">
    <location>
        <begin position="987"/>
        <end position="1030"/>
    </location>
</feature>
<dbReference type="Gene3D" id="1.25.40.10">
    <property type="entry name" value="Tetratricopeptide repeat domain"/>
    <property type="match status" value="2"/>
</dbReference>
<evidence type="ECO:0000256" key="21">
    <source>
        <dbReference type="ARBA" id="ARBA00055558"/>
    </source>
</evidence>
<dbReference type="GO" id="GO:0005085">
    <property type="term" value="F:guanyl-nucleotide exchange factor activity"/>
    <property type="evidence" value="ECO:0007669"/>
    <property type="project" value="UniProtKB-KW"/>
</dbReference>
<dbReference type="Pfam" id="PF00610">
    <property type="entry name" value="DEP"/>
    <property type="match status" value="1"/>
</dbReference>
<dbReference type="SUPFAM" id="SSF51206">
    <property type="entry name" value="cAMP-binding domain-like"/>
    <property type="match status" value="1"/>
</dbReference>
<accession>A0A836AH13</accession>
<dbReference type="InterPro" id="IPR036964">
    <property type="entry name" value="RASGEF_cat_dom_sf"/>
</dbReference>
<dbReference type="PANTHER" id="PTHR46423:SF1">
    <property type="entry name" value="RNA POLYMERASE II-ASSOCIATED PROTEIN 3"/>
    <property type="match status" value="1"/>
</dbReference>
<keyword evidence="13 26" id="KW-0802">TPR repeat</keyword>
<keyword evidence="17" id="KW-0456">Lyase</keyword>
<feature type="domain" description="DEP" evidence="30">
    <location>
        <begin position="116"/>
        <end position="186"/>
    </location>
</feature>
<evidence type="ECO:0000256" key="7">
    <source>
        <dbReference type="ARBA" id="ARBA00022722"/>
    </source>
</evidence>
<evidence type="ECO:0000256" key="4">
    <source>
        <dbReference type="ARBA" id="ARBA00021813"/>
    </source>
</evidence>
<dbReference type="Gene3D" id="4.10.410.20">
    <property type="match status" value="2"/>
</dbReference>
<feature type="compositionally biased region" description="Basic and acidic residues" evidence="27">
    <location>
        <begin position="1420"/>
        <end position="1432"/>
    </location>
</feature>
<feature type="repeat" description="TPR" evidence="26">
    <location>
        <begin position="1633"/>
        <end position="1666"/>
    </location>
</feature>
<evidence type="ECO:0000256" key="16">
    <source>
        <dbReference type="ARBA" id="ARBA00023211"/>
    </source>
</evidence>
<evidence type="ECO:0000256" key="12">
    <source>
        <dbReference type="ARBA" id="ARBA00022801"/>
    </source>
</evidence>
<feature type="repeat" description="TPR" evidence="26">
    <location>
        <begin position="1484"/>
        <end position="1517"/>
    </location>
</feature>
<dbReference type="CDD" id="cd06224">
    <property type="entry name" value="REM"/>
    <property type="match status" value="1"/>
</dbReference>
<dbReference type="InterPro" id="IPR019734">
    <property type="entry name" value="TPR_rpt"/>
</dbReference>
<dbReference type="InterPro" id="IPR000651">
    <property type="entry name" value="Ras-like_Gua-exchang_fac_N"/>
</dbReference>
<dbReference type="InterPro" id="IPR023578">
    <property type="entry name" value="Ras_GEF_dom_sf"/>
</dbReference>
<keyword evidence="16" id="KW-0464">Manganese</keyword>
<keyword evidence="12" id="KW-0378">Hydrolase</keyword>
<feature type="repeat" description="TPR" evidence="26">
    <location>
        <begin position="1552"/>
        <end position="1585"/>
    </location>
</feature>
<dbReference type="FunFam" id="4.10.410.20:FF:000007">
    <property type="entry name" value="Poly(U)-specific endoribonuclease"/>
    <property type="match status" value="1"/>
</dbReference>
<evidence type="ECO:0000256" key="10">
    <source>
        <dbReference type="ARBA" id="ARBA00022737"/>
    </source>
</evidence>
<dbReference type="InterPro" id="IPR000595">
    <property type="entry name" value="cNMP-bd_dom"/>
</dbReference>
<evidence type="ECO:0000256" key="20">
    <source>
        <dbReference type="ARBA" id="ARBA00048688"/>
    </source>
</evidence>
<evidence type="ECO:0000256" key="15">
    <source>
        <dbReference type="ARBA" id="ARBA00023157"/>
    </source>
</evidence>
<dbReference type="InterPro" id="IPR018998">
    <property type="entry name" value="EndoU_C"/>
</dbReference>
<organism evidence="34 35">
    <name type="scientific">Ovis aries</name>
    <name type="common">Sheep</name>
    <dbReference type="NCBI Taxonomy" id="9940"/>
    <lineage>
        <taxon>Eukaryota</taxon>
        <taxon>Metazoa</taxon>
        <taxon>Chordata</taxon>
        <taxon>Craniata</taxon>
        <taxon>Vertebrata</taxon>
        <taxon>Euteleostomi</taxon>
        <taxon>Mammalia</taxon>
        <taxon>Eutheria</taxon>
        <taxon>Laurasiatheria</taxon>
        <taxon>Artiodactyla</taxon>
        <taxon>Ruminantia</taxon>
        <taxon>Pecora</taxon>
        <taxon>Bovidae</taxon>
        <taxon>Caprinae</taxon>
        <taxon>Ovis</taxon>
    </lineage>
</organism>
<dbReference type="CDD" id="cd21159">
    <property type="entry name" value="XendoU"/>
    <property type="match status" value="1"/>
</dbReference>
<feature type="domain" description="Ras-GEF" evidence="28">
    <location>
        <begin position="668"/>
        <end position="903"/>
    </location>
</feature>
<keyword evidence="11" id="KW-0255">Endonuclease</keyword>
<keyword evidence="8" id="KW-0479">Metal-binding</keyword>
<reference evidence="34 35" key="1">
    <citation type="submission" date="2020-12" db="EMBL/GenBank/DDBJ databases">
        <title>De novo assembly of Tibetan sheep genome.</title>
        <authorList>
            <person name="Li X."/>
        </authorList>
    </citation>
    <scope>NUCLEOTIDE SEQUENCE [LARGE SCALE GENOMIC DNA]</scope>
    <source>
        <tissue evidence="34">Heart</tissue>
    </source>
</reference>
<dbReference type="InterPro" id="IPR036390">
    <property type="entry name" value="WH_DNA-bd_sf"/>
</dbReference>
<dbReference type="GO" id="GO:0003723">
    <property type="term" value="F:RNA binding"/>
    <property type="evidence" value="ECO:0007669"/>
    <property type="project" value="UniProtKB-KW"/>
</dbReference>
<evidence type="ECO:0000256" key="27">
    <source>
        <dbReference type="SAM" id="MobiDB-lite"/>
    </source>
</evidence>
<dbReference type="PROSITE" id="PS50293">
    <property type="entry name" value="TPR_REGION"/>
    <property type="match status" value="2"/>
</dbReference>
<keyword evidence="5" id="KW-0964">Secreted</keyword>
<dbReference type="Pfam" id="PF00027">
    <property type="entry name" value="cNMP_binding"/>
    <property type="match status" value="1"/>
</dbReference>
<dbReference type="InterPro" id="IPR025986">
    <property type="entry name" value="RPAP3-like_C"/>
</dbReference>
<evidence type="ECO:0000256" key="8">
    <source>
        <dbReference type="ARBA" id="ARBA00022723"/>
    </source>
</evidence>
<evidence type="ECO:0000256" key="26">
    <source>
        <dbReference type="PROSITE-ProRule" id="PRU00339"/>
    </source>
</evidence>
<comment type="catalytic activity">
    <reaction evidence="20">
        <text>ribonucleotidyl-uridine-RNA = a 5'-end dephospho-uridine-RNA + a 3'-end 2',3'-cyclophospho-ribonucleotide-RNA</text>
        <dbReference type="Rhea" id="RHEA:67792"/>
        <dbReference type="Rhea" id="RHEA-COMP:10464"/>
        <dbReference type="Rhea" id="RHEA-COMP:17354"/>
        <dbReference type="Rhea" id="RHEA-COMP:17356"/>
        <dbReference type="ChEBI" id="CHEBI:83064"/>
        <dbReference type="ChEBI" id="CHEBI:173117"/>
        <dbReference type="ChEBI" id="CHEBI:173224"/>
    </reaction>
    <physiologicalReaction direction="left-to-right" evidence="20">
        <dbReference type="Rhea" id="RHEA:67793"/>
    </physiologicalReaction>
</comment>
<feature type="region of interest" description="Disordered" evidence="27">
    <location>
        <begin position="1457"/>
        <end position="1477"/>
    </location>
</feature>
<dbReference type="GO" id="GO:0101031">
    <property type="term" value="C:protein folding chaperone complex"/>
    <property type="evidence" value="ECO:0007669"/>
    <property type="project" value="TreeGrafter"/>
</dbReference>
<evidence type="ECO:0000259" key="32">
    <source>
        <dbReference type="PROSITE" id="PS50958"/>
    </source>
</evidence>
<dbReference type="SUPFAM" id="SSF48366">
    <property type="entry name" value="Ras GEF"/>
    <property type="match status" value="1"/>
</dbReference>
<dbReference type="GO" id="GO:0007264">
    <property type="term" value="P:small GTPase-mediated signal transduction"/>
    <property type="evidence" value="ECO:0007669"/>
    <property type="project" value="InterPro"/>
</dbReference>
<evidence type="ECO:0000256" key="13">
    <source>
        <dbReference type="ARBA" id="ARBA00022803"/>
    </source>
</evidence>
<dbReference type="FunFam" id="2.60.120.10:FF:000015">
    <property type="entry name" value="Rap guanine nucleotide exchange factor 4"/>
    <property type="match status" value="1"/>
</dbReference>
<dbReference type="Gene3D" id="1.20.870.10">
    <property type="entry name" value="Son of sevenless (SoS) protein Chain: S domain 1"/>
    <property type="match status" value="1"/>
</dbReference>
<feature type="region of interest" description="Disordered" evidence="27">
    <location>
        <begin position="369"/>
        <end position="388"/>
    </location>
</feature>
<feature type="compositionally biased region" description="Basic and acidic residues" evidence="27">
    <location>
        <begin position="1617"/>
        <end position="1628"/>
    </location>
</feature>
<comment type="similarity">
    <text evidence="18">Belongs to the RPAP3 family.</text>
</comment>
<dbReference type="GO" id="GO:0016829">
    <property type="term" value="F:lyase activity"/>
    <property type="evidence" value="ECO:0007669"/>
    <property type="project" value="UniProtKB-KW"/>
</dbReference>
<dbReference type="Gene3D" id="1.10.8.1240">
    <property type="match status" value="1"/>
</dbReference>
<dbReference type="PROSITE" id="PS51959">
    <property type="entry name" value="ENDOU"/>
    <property type="match status" value="1"/>
</dbReference>
<dbReference type="InterPro" id="IPR019804">
    <property type="entry name" value="Ras_G-nucl-exch_fac_CS"/>
</dbReference>
<dbReference type="InterPro" id="IPR001895">
    <property type="entry name" value="RASGEF_cat_dom"/>
</dbReference>
<dbReference type="SUPFAM" id="SSF48452">
    <property type="entry name" value="TPR-like"/>
    <property type="match status" value="2"/>
</dbReference>
<keyword evidence="9" id="KW-0732">Signal</keyword>
<feature type="domain" description="SMB" evidence="32">
    <location>
        <begin position="1055"/>
        <end position="1097"/>
    </location>
</feature>
<evidence type="ECO:0000256" key="1">
    <source>
        <dbReference type="ARBA" id="ARBA00001936"/>
    </source>
</evidence>
<dbReference type="SMART" id="SM00049">
    <property type="entry name" value="DEP"/>
    <property type="match status" value="1"/>
</dbReference>
<keyword evidence="6 25" id="KW-0344">Guanine-nucleotide releasing factor</keyword>
<evidence type="ECO:0000256" key="19">
    <source>
        <dbReference type="ARBA" id="ARBA00040133"/>
    </source>
</evidence>
<dbReference type="PROSITE" id="PS50042">
    <property type="entry name" value="CNMP_BINDING_3"/>
    <property type="match status" value="1"/>
</dbReference>
<comment type="subcellular location">
    <subcellularLocation>
        <location evidence="2">Secreted</location>
    </subcellularLocation>
</comment>
<proteinExistence type="inferred from homology"/>
<dbReference type="InterPro" id="IPR051966">
    <property type="entry name" value="RPAP3"/>
</dbReference>
<dbReference type="GO" id="GO:0005576">
    <property type="term" value="C:extracellular region"/>
    <property type="evidence" value="ECO:0007669"/>
    <property type="project" value="UniProtKB-SubCell"/>
</dbReference>
<dbReference type="InterPro" id="IPR011990">
    <property type="entry name" value="TPR-like_helical_dom_sf"/>
</dbReference>
<evidence type="ECO:0000313" key="35">
    <source>
        <dbReference type="Proteomes" id="UP000664991"/>
    </source>
</evidence>
<dbReference type="PANTHER" id="PTHR46423">
    <property type="entry name" value="RNA POLYMERASE II-ASSOCIATED PROTEIN 3"/>
    <property type="match status" value="1"/>
</dbReference>
<evidence type="ECO:0000256" key="23">
    <source>
        <dbReference type="ARBA" id="ARBA00065578"/>
    </source>
</evidence>
<dbReference type="PROSITE" id="PS50005">
    <property type="entry name" value="TPR"/>
    <property type="match status" value="4"/>
</dbReference>
<dbReference type="Pfam" id="PF00618">
    <property type="entry name" value="RasGEF_N"/>
    <property type="match status" value="1"/>
</dbReference>
<dbReference type="SUPFAM" id="SSF142877">
    <property type="entry name" value="EndoU-like"/>
    <property type="match status" value="1"/>
</dbReference>
<evidence type="ECO:0000259" key="31">
    <source>
        <dbReference type="PROSITE" id="PS50212"/>
    </source>
</evidence>
<dbReference type="Pfam" id="PF13877">
    <property type="entry name" value="RPAP3_C"/>
    <property type="match status" value="1"/>
</dbReference>
<dbReference type="EMBL" id="JAEMGP010000003">
    <property type="protein sequence ID" value="KAG5212024.1"/>
    <property type="molecule type" value="Genomic_DNA"/>
</dbReference>
<dbReference type="FunFam" id="1.25.40.10:FF:000057">
    <property type="entry name" value="RNA polymerase II associated protein 3"/>
    <property type="match status" value="2"/>
</dbReference>
<dbReference type="SUPFAM" id="SSF46785">
    <property type="entry name" value="Winged helix' DNA-binding domain"/>
    <property type="match status" value="1"/>
</dbReference>
<dbReference type="Gene3D" id="2.60.120.10">
    <property type="entry name" value="Jelly Rolls"/>
    <property type="match status" value="1"/>
</dbReference>
<dbReference type="InterPro" id="IPR037227">
    <property type="entry name" value="EndoU-like"/>
</dbReference>
<evidence type="ECO:0000256" key="22">
    <source>
        <dbReference type="ARBA" id="ARBA00056798"/>
    </source>
</evidence>
<evidence type="ECO:0000256" key="25">
    <source>
        <dbReference type="PROSITE-ProRule" id="PRU00168"/>
    </source>
</evidence>
<dbReference type="GO" id="GO:0046872">
    <property type="term" value="F:metal ion binding"/>
    <property type="evidence" value="ECO:0007669"/>
    <property type="project" value="UniProtKB-KW"/>
</dbReference>
<comment type="function">
    <text evidence="22">Forms an interface between the RNA polymerase II enzyme and chaperone/scaffolding protein, suggesting that it is required to connect RNA polymerase II to regulators of protein complex formation.</text>
</comment>
<evidence type="ECO:0000256" key="2">
    <source>
        <dbReference type="ARBA" id="ARBA00004613"/>
    </source>
</evidence>
<dbReference type="InterPro" id="IPR000591">
    <property type="entry name" value="DEP_dom"/>
</dbReference>
<evidence type="ECO:0000256" key="9">
    <source>
        <dbReference type="ARBA" id="ARBA00022729"/>
    </source>
</evidence>
<dbReference type="GO" id="GO:0004521">
    <property type="term" value="F:RNA endonuclease activity"/>
    <property type="evidence" value="ECO:0007669"/>
    <property type="project" value="InterPro"/>
</dbReference>
<sequence length="2016" mass="227058">MKVGWPGESRWQVGLAVEGDSILGAPPLGGLPDVVPEGTLLNMVLRRMYRSRSCSYQLLLEHQRPSCIQGLRWTPLTSSEESLDFSVSLEQASTERVLRAGKQLHRHLLANCPNLIRDRKYHLRLHRQCCSGRELVDGILALGLGVHSRSQAVGICQVLLDEGALCHVKHDWAFQDRDTQFYRFPGPEPEPVGAHELEEELVEALALLSQRGPDALLTVALRKPPGQRTDEELDLIFEELLHIKAVAHLSNSVKRELAAVLLFEPHSKAGTVLFSQGDKGTSWYIIWKGSVNVVTHGKGLVTTLHEGDDFGQLALVNDAPRAATIILGEDNCHFLRVDKQDFNRIIKDVEAKTMRLEEHGKVVLVLERTSQGTGPSRPPTPGGNRYTVMSGTPEKILELLLEAMRPDSSAHDPTETFLSDFLLTHSVFMPTAQLCAALLHQYPSSPGGEDGPAGGSEQERSSYVCNKRQQILRLVSQWVTLYGPTLRTDPVATSFLKKLSDLVSRDARLSNLLREQWPERRRHHRLENGCGNASPQMKARNVPVWLPSQDEPLPSNSCAIRVGDKVPYDICRPDHSVLTLQLPVTASVREVMAALAQEDGWTKGQVLVKVNSAGDAIGLQPDARGVATSLGLNERLFVVNPQEVHKLTPHPEQLGPTVGSAEGLDLVSTKDLAGQLTDHDWSLFNSIHQVELIHYVLGPQHLRDVTTANLERFMRRFNELQYWVATELCLCSVPGLRAQLLRKFIKLAAHLKEQKNLNSFFAVMFGLSNSAISRLAHTWERLPHKVRKLYSALERLLDPSWNHRVYRLALTKLSPPLIPFMPLLLKDMTFIHEGNHTLVENLINFEKMVTVGNLINSQGPGGQSCALFPLKCSDSPSRKLSSPGCSWIPRKEVVTFGKQTSPQAEHLEFKDGASHSPLEGSGGTRSTRSDVFKRTSLGQKAHLGTVTFTWTLVRAYQPSPSGLRLDAMRACVPLIVAMLCGLAWAGNRKSCASRCNERFDRDAVCQCDRRCPRHGDCCEDYEQLCTAEENPIEPEPLLELEEETEGAPASSLYLAPSSCQGRCLEAFDKHHPCHCNARCPEFGNCCEDFESLCGHEGFSHSSDAISKEELQSVSEKIYSADTNKARKEDIVLNSQNCILPSETRDQVDRCPEPLFTYVNEKLFSKPTYAAFINLLNNYQRATGRGEHFTAQELAEQDTFLREIMKTAVMKELYGFLHQQNRYSSEQEFVSDLKNMWFGLYSRSKEERDSSGFEHVFSGEVKKGKVTGFHNWIRFYMQEQEGLVDYYSHIYDGPWDSYPDVLAMQFNWDGYYKEVGSAFIGSSPEFEMALYSLCFIARPGKVDWSVKTLQAIMASTSKSIELQLQVKQNAEELQDFMRDLENWEKDIKQKDMELRRQNGVPEENLPPIRNRNFRKKKKGKVKESSKKTKDENTKNRIKSYDYEAWAKLDVDSILDELDKEESTHDSVSQESESEEDGIHVDAQKALALKEKGNKYFKQGKYDEAIECYTKGMDADPYNPVLPTNRASAYFRLKKFAVAESDCNLAIALNRSYTKAYARRGAARFALQKLEDAKKDYEKVLELEPNNFEASNELRKINQALTSKEDSYPEETDTMVKSGEGEKKQIEEQQNKQQAISEKDRGNAFFKEGKYERAIECYTRGIAADGANALLPANRAMAYLKIQKYEEAEKDCTQAVLLDGSYSKAFARRGTARTFLGKLSEAKQDFETVLLLEPGNKQAVTELSKIKKELIEKGHWDDVFLDSTQRQNVIKPIDNPPHLGSTKPLKKVIIEETGNLIQTVDVLDSTATVATPECNPVTLASVTATTGMTNKNSSQDDLLPTSGVPKAKVLKIEEISDTSALHSHVNLKKDVCQSFSEKIPIEVDKTPAQFIRTVLPPVPANSFQLESDFRQLKSSPDMLYQYLKQIEPSLYPKLFQKNLDPDVFNQIIKILHDFYIEKEKPSLIFEILQRLSELRRFDMAVMFMSESEKKVTRVLFNHIDKSGLNDNSVEELKKRYGG</sequence>
<comment type="caution">
    <text evidence="34">The sequence shown here is derived from an EMBL/GenBank/DDBJ whole genome shotgun (WGS) entry which is preliminary data.</text>
</comment>
<keyword evidence="7" id="KW-0540">Nuclease</keyword>
<evidence type="ECO:0000259" key="33">
    <source>
        <dbReference type="PROSITE" id="PS51959"/>
    </source>
</evidence>
<dbReference type="FunFam" id="1.10.8.1240:FF:000001">
    <property type="entry name" value="Rap guanine nucleotide exchange factor (GEF) 4"/>
    <property type="match status" value="1"/>
</dbReference>
<dbReference type="PROSITE" id="PS50212">
    <property type="entry name" value="RASGEF_NTER"/>
    <property type="match status" value="1"/>
</dbReference>
<protein>
    <recommendedName>
        <fullName evidence="19">RNA polymerase II-associated protein 3</fullName>
    </recommendedName>
    <alternativeName>
        <fullName evidence="24">Protein endoU</fullName>
    </alternativeName>
    <alternativeName>
        <fullName evidence="4">Uridylate-specific endoribonuclease</fullName>
    </alternativeName>
</protein>
<name>A0A836AH13_SHEEP</name>
<feature type="repeat" description="TPR" evidence="26">
    <location>
        <begin position="1701"/>
        <end position="1734"/>
    </location>
</feature>
<comment type="function">
    <text evidence="21">Endoribonuclease that cleaves single-stranded RNAs at 5' of uridylates and releases a product with a 2',3'-cyclic phosphate at the 3'-end. The UU and GU sites are more efficiently cleaved than CU and AU sites. Targets mRNAs to regulate their expression.</text>
</comment>
<dbReference type="InterPro" id="IPR036024">
    <property type="entry name" value="Somatomedin_B-like_dom_sf"/>
</dbReference>
<dbReference type="Proteomes" id="UP000664991">
    <property type="component" value="Unassembled WGS sequence"/>
</dbReference>
<comment type="subunit">
    <text evidence="3">Monomer.</text>
</comment>
<dbReference type="InterPro" id="IPR001212">
    <property type="entry name" value="Somatomedin_B_dom"/>
</dbReference>
<dbReference type="SMART" id="SM00201">
    <property type="entry name" value="SO"/>
    <property type="match status" value="2"/>
</dbReference>
<dbReference type="Pfam" id="PF00515">
    <property type="entry name" value="TPR_1"/>
    <property type="match status" value="2"/>
</dbReference>
<dbReference type="SMART" id="SM00100">
    <property type="entry name" value="cNMP"/>
    <property type="match status" value="1"/>
</dbReference>
<feature type="region of interest" description="Disordered" evidence="27">
    <location>
        <begin position="1603"/>
        <end position="1637"/>
    </location>
</feature>
<evidence type="ECO:0000256" key="24">
    <source>
        <dbReference type="ARBA" id="ARBA00075424"/>
    </source>
</evidence>
<dbReference type="CDD" id="cd04437">
    <property type="entry name" value="DEP_Epac"/>
    <property type="match status" value="1"/>
</dbReference>
<evidence type="ECO:0000256" key="5">
    <source>
        <dbReference type="ARBA" id="ARBA00022525"/>
    </source>
</evidence>
<dbReference type="Gene3D" id="1.10.840.10">
    <property type="entry name" value="Ras guanine-nucleotide exchange factors catalytic domain"/>
    <property type="match status" value="1"/>
</dbReference>
<dbReference type="InterPro" id="IPR018490">
    <property type="entry name" value="cNMP-bd_dom_sf"/>
</dbReference>
<dbReference type="PROSITE" id="PS50186">
    <property type="entry name" value="DEP"/>
    <property type="match status" value="1"/>
</dbReference>
<feature type="region of interest" description="Disordered" evidence="27">
    <location>
        <begin position="1391"/>
        <end position="1432"/>
    </location>
</feature>
<feature type="compositionally biased region" description="Basic residues" evidence="27">
    <location>
        <begin position="1410"/>
        <end position="1419"/>
    </location>
</feature>
<evidence type="ECO:0000259" key="30">
    <source>
        <dbReference type="PROSITE" id="PS50186"/>
    </source>
</evidence>
<evidence type="ECO:0000313" key="34">
    <source>
        <dbReference type="EMBL" id="KAG5212024.1"/>
    </source>
</evidence>
<evidence type="ECO:0000256" key="17">
    <source>
        <dbReference type="ARBA" id="ARBA00023239"/>
    </source>
</evidence>